<sequence length="512" mass="60686">MYRVLVVDDEKIEREGIKFLLSREEGEFKISEASNGRQALEILRNEEIDLLLTDIKMPHMDGLELAKKAKEEKEELQIVIFSGYNDFSFAQEAIRYGVKEYVLKPVDPDIFSETLEKVRSEIDKNKNRKIRDQKEQDFLQQYFLQNYIYTGKKEILEKAGEMINLDTWNQWHCAILVESSQNFFDTADENLAEDMRKELRRIFFYLNLNARQSLFLFNDVYCDYLLVANQLYTVMKHQYSGSFHLAVSRKFEGCEALPEIMTELEQQMEERFYHPENHVFSNEEEEYSHVDKAAQDSQLMQRISEDISRKDIQQLKVHFQCLTDKYKSSTQFSAMYIKFVFSNVIQALFEETQFSEERRLDKEIDRLYNCSDISQILQVTEENIREYENFLERSMSESRNEVAAVKNYIYQHYGEDLSLEMLAEKVYLSSGYLSFIFKKETGMNLNRFIRVFRMEKAKELLCSTNMKVAQVSEKVGFSNVSYFCRSFREYYGSSPESYRKGTGDDEENPKEI</sequence>
<dbReference type="PANTHER" id="PTHR42713">
    <property type="entry name" value="HISTIDINE KINASE-RELATED"/>
    <property type="match status" value="1"/>
</dbReference>
<dbReference type="Pfam" id="PF00072">
    <property type="entry name" value="Response_reg"/>
    <property type="match status" value="1"/>
</dbReference>
<feature type="compositionally biased region" description="Basic and acidic residues" evidence="11">
    <location>
        <begin position="497"/>
        <end position="512"/>
    </location>
</feature>
<keyword evidence="6" id="KW-0805">Transcription regulation</keyword>
<feature type="modified residue" description="4-aspartylphosphate" evidence="10">
    <location>
        <position position="54"/>
    </location>
</feature>
<keyword evidence="8" id="KW-0804">Transcription</keyword>
<dbReference type="GO" id="GO:0000160">
    <property type="term" value="P:phosphorelay signal transduction system"/>
    <property type="evidence" value="ECO:0007669"/>
    <property type="project" value="UniProtKB-KW"/>
</dbReference>
<dbReference type="InterPro" id="IPR051552">
    <property type="entry name" value="HptR"/>
</dbReference>
<dbReference type="PRINTS" id="PR00032">
    <property type="entry name" value="HTHARAC"/>
</dbReference>
<protein>
    <recommendedName>
        <fullName evidence="2">Stage 0 sporulation protein A homolog</fullName>
    </recommendedName>
</protein>
<evidence type="ECO:0000256" key="6">
    <source>
        <dbReference type="ARBA" id="ARBA00023015"/>
    </source>
</evidence>
<dbReference type="Gene3D" id="3.40.50.2300">
    <property type="match status" value="1"/>
</dbReference>
<dbReference type="SMART" id="SM00448">
    <property type="entry name" value="REC"/>
    <property type="match status" value="1"/>
</dbReference>
<evidence type="ECO:0000256" key="3">
    <source>
        <dbReference type="ARBA" id="ARBA00022490"/>
    </source>
</evidence>
<proteinExistence type="predicted"/>
<evidence type="ECO:0000259" key="12">
    <source>
        <dbReference type="PROSITE" id="PS01124"/>
    </source>
</evidence>
<keyword evidence="3" id="KW-0963">Cytoplasm</keyword>
<evidence type="ECO:0000256" key="8">
    <source>
        <dbReference type="ARBA" id="ARBA00023163"/>
    </source>
</evidence>
<comment type="function">
    <text evidence="9">May play the central regulatory role in sporulation. It may be an element of the effector pathway responsible for the activation of sporulation genes in response to nutritional stress. Spo0A may act in concert with spo0H (a sigma factor) to control the expression of some genes that are critical to the sporulation process.</text>
</comment>
<dbReference type="AlphaFoldDB" id="A0A844GPP4"/>
<dbReference type="PROSITE" id="PS01124">
    <property type="entry name" value="HTH_ARAC_FAMILY_2"/>
    <property type="match status" value="1"/>
</dbReference>
<evidence type="ECO:0000256" key="10">
    <source>
        <dbReference type="PROSITE-ProRule" id="PRU00169"/>
    </source>
</evidence>
<dbReference type="EMBL" id="WMBC01000015">
    <property type="protein sequence ID" value="MTD62538.1"/>
    <property type="molecule type" value="Genomic_DNA"/>
</dbReference>
<dbReference type="Gene3D" id="1.10.10.60">
    <property type="entry name" value="Homeodomain-like"/>
    <property type="match status" value="2"/>
</dbReference>
<dbReference type="InterPro" id="IPR018060">
    <property type="entry name" value="HTH_AraC"/>
</dbReference>
<keyword evidence="7" id="KW-0238">DNA-binding</keyword>
<dbReference type="SMART" id="SM00342">
    <property type="entry name" value="HTH_ARAC"/>
    <property type="match status" value="1"/>
</dbReference>
<comment type="caution">
    <text evidence="14">The sequence shown here is derived from an EMBL/GenBank/DDBJ whole genome shotgun (WGS) entry which is preliminary data.</text>
</comment>
<evidence type="ECO:0000259" key="13">
    <source>
        <dbReference type="PROSITE" id="PS50110"/>
    </source>
</evidence>
<evidence type="ECO:0000256" key="7">
    <source>
        <dbReference type="ARBA" id="ARBA00023125"/>
    </source>
</evidence>
<evidence type="ECO:0000256" key="2">
    <source>
        <dbReference type="ARBA" id="ARBA00018672"/>
    </source>
</evidence>
<dbReference type="GO" id="GO:0003700">
    <property type="term" value="F:DNA-binding transcription factor activity"/>
    <property type="evidence" value="ECO:0007669"/>
    <property type="project" value="InterPro"/>
</dbReference>
<feature type="domain" description="HTH araC/xylS-type" evidence="12">
    <location>
        <begin position="403"/>
        <end position="501"/>
    </location>
</feature>
<dbReference type="SUPFAM" id="SSF46689">
    <property type="entry name" value="Homeodomain-like"/>
    <property type="match status" value="2"/>
</dbReference>
<keyword evidence="5" id="KW-0902">Two-component regulatory system</keyword>
<comment type="subcellular location">
    <subcellularLocation>
        <location evidence="1">Cytoplasm</location>
    </subcellularLocation>
</comment>
<evidence type="ECO:0000313" key="14">
    <source>
        <dbReference type="EMBL" id="MTD62538.1"/>
    </source>
</evidence>
<dbReference type="PROSITE" id="PS00041">
    <property type="entry name" value="HTH_ARAC_FAMILY_1"/>
    <property type="match status" value="1"/>
</dbReference>
<evidence type="ECO:0000256" key="11">
    <source>
        <dbReference type="SAM" id="MobiDB-lite"/>
    </source>
</evidence>
<gene>
    <name evidence="14" type="ORF">GKZ57_15145</name>
</gene>
<feature type="domain" description="Response regulatory" evidence="13">
    <location>
        <begin position="3"/>
        <end position="119"/>
    </location>
</feature>
<evidence type="ECO:0000256" key="9">
    <source>
        <dbReference type="ARBA" id="ARBA00024867"/>
    </source>
</evidence>
<dbReference type="InterPro" id="IPR011006">
    <property type="entry name" value="CheY-like_superfamily"/>
</dbReference>
<evidence type="ECO:0000256" key="4">
    <source>
        <dbReference type="ARBA" id="ARBA00022553"/>
    </source>
</evidence>
<evidence type="ECO:0000313" key="15">
    <source>
        <dbReference type="Proteomes" id="UP000437824"/>
    </source>
</evidence>
<keyword evidence="4 10" id="KW-0597">Phosphoprotein</keyword>
<organism evidence="14 15">
    <name type="scientific">Blautia luti DSM 14534 = JCM 17040</name>
    <dbReference type="NCBI Taxonomy" id="649762"/>
    <lineage>
        <taxon>Bacteria</taxon>
        <taxon>Bacillati</taxon>
        <taxon>Bacillota</taxon>
        <taxon>Clostridia</taxon>
        <taxon>Lachnospirales</taxon>
        <taxon>Lachnospiraceae</taxon>
        <taxon>Blautia</taxon>
    </lineage>
</organism>
<accession>A0A844GPP4</accession>
<dbReference type="InterPro" id="IPR020449">
    <property type="entry name" value="Tscrpt_reg_AraC-type_HTH"/>
</dbReference>
<evidence type="ECO:0000256" key="1">
    <source>
        <dbReference type="ARBA" id="ARBA00004496"/>
    </source>
</evidence>
<reference evidence="14 15" key="1">
    <citation type="submission" date="2019-11" db="EMBL/GenBank/DDBJ databases">
        <title>Draft genome sequence of Blautia luti DSM 14534T, isolated from human stool.</title>
        <authorList>
            <person name="Ortiz R."/>
            <person name="Melis-Arcos F."/>
            <person name="Covarrubias P."/>
            <person name="Cardenas J.P."/>
            <person name="Perez-Donoso J."/>
            <person name="Almonacid D."/>
        </authorList>
    </citation>
    <scope>NUCLEOTIDE SEQUENCE [LARGE SCALE GENOMIC DNA]</scope>
    <source>
        <strain evidence="14 15">DSM 14534</strain>
    </source>
</reference>
<evidence type="ECO:0000256" key="5">
    <source>
        <dbReference type="ARBA" id="ARBA00023012"/>
    </source>
</evidence>
<name>A0A844GPP4_9FIRM</name>
<dbReference type="GO" id="GO:0005737">
    <property type="term" value="C:cytoplasm"/>
    <property type="evidence" value="ECO:0007669"/>
    <property type="project" value="UniProtKB-SubCell"/>
</dbReference>
<dbReference type="PROSITE" id="PS50110">
    <property type="entry name" value="RESPONSE_REGULATORY"/>
    <property type="match status" value="1"/>
</dbReference>
<feature type="region of interest" description="Disordered" evidence="11">
    <location>
        <begin position="493"/>
        <end position="512"/>
    </location>
</feature>
<dbReference type="Pfam" id="PF12833">
    <property type="entry name" value="HTH_18"/>
    <property type="match status" value="1"/>
</dbReference>
<dbReference type="GO" id="GO:0043565">
    <property type="term" value="F:sequence-specific DNA binding"/>
    <property type="evidence" value="ECO:0007669"/>
    <property type="project" value="InterPro"/>
</dbReference>
<dbReference type="InterPro" id="IPR009057">
    <property type="entry name" value="Homeodomain-like_sf"/>
</dbReference>
<dbReference type="CDD" id="cd17536">
    <property type="entry name" value="REC_YesN-like"/>
    <property type="match status" value="1"/>
</dbReference>
<dbReference type="RefSeq" id="WP_154780924.1">
    <property type="nucleotide sequence ID" value="NZ_WMBC01000015.1"/>
</dbReference>
<dbReference type="PANTHER" id="PTHR42713:SF3">
    <property type="entry name" value="TRANSCRIPTIONAL REGULATORY PROTEIN HPTR"/>
    <property type="match status" value="1"/>
</dbReference>
<dbReference type="Proteomes" id="UP000437824">
    <property type="component" value="Unassembled WGS sequence"/>
</dbReference>
<dbReference type="InterPro" id="IPR001789">
    <property type="entry name" value="Sig_transdc_resp-reg_receiver"/>
</dbReference>
<dbReference type="SUPFAM" id="SSF52172">
    <property type="entry name" value="CheY-like"/>
    <property type="match status" value="1"/>
</dbReference>
<dbReference type="InterPro" id="IPR018062">
    <property type="entry name" value="HTH_AraC-typ_CS"/>
</dbReference>